<dbReference type="AlphaFoldDB" id="M4VBV2"/>
<accession>M4VBV2</accession>
<dbReference type="PATRIC" id="fig|1184267.3.peg.1288"/>
<dbReference type="KEGG" id="bex:A11Q_1270"/>
<evidence type="ECO:0000313" key="2">
    <source>
        <dbReference type="EMBL" id="AGH95486.1"/>
    </source>
</evidence>
<organism evidence="2 3">
    <name type="scientific">Pseudobdellovibrio exovorus JSS</name>
    <dbReference type="NCBI Taxonomy" id="1184267"/>
    <lineage>
        <taxon>Bacteria</taxon>
        <taxon>Pseudomonadati</taxon>
        <taxon>Bdellovibrionota</taxon>
        <taxon>Bdellovibrionia</taxon>
        <taxon>Bdellovibrionales</taxon>
        <taxon>Pseudobdellovibrionaceae</taxon>
        <taxon>Pseudobdellovibrio</taxon>
    </lineage>
</organism>
<dbReference type="HOGENOM" id="CLU_1238198_0_0_7"/>
<evidence type="ECO:0000313" key="3">
    <source>
        <dbReference type="Proteomes" id="UP000012040"/>
    </source>
</evidence>
<name>M4VBV2_9BACT</name>
<evidence type="ECO:0000256" key="1">
    <source>
        <dbReference type="SAM" id="SignalP"/>
    </source>
</evidence>
<keyword evidence="1" id="KW-0732">Signal</keyword>
<keyword evidence="3" id="KW-1185">Reference proteome</keyword>
<protein>
    <submittedName>
        <fullName evidence="2">Uncharacterized protein</fullName>
    </submittedName>
</protein>
<feature type="signal peptide" evidence="1">
    <location>
        <begin position="1"/>
        <end position="20"/>
    </location>
</feature>
<sequence length="223" mass="26385">MRAAALFQLLFLFTFSKIWAQSTIQVPEDCLARDVSPCLIRTSDQVYRTHHRGIAMSIPSQSIVRVSWTENSYDIIVLDGRLQVDIQPSRATVVRFNGLELPDRRYMLRRHYDQLLVLSLQKFVLNVHKVAEGGLSDFVSFKGDFVNKKDFVDFTRHFFDEGHEYRRFLTSYSPKWRAEFKRQNSIQTKVLTRSIASTPEDFDRESEESKKVREQFFYRTFHR</sequence>
<dbReference type="RefSeq" id="WP_015469976.1">
    <property type="nucleotide sequence ID" value="NC_020813.1"/>
</dbReference>
<feature type="chain" id="PRO_5004060183" evidence="1">
    <location>
        <begin position="21"/>
        <end position="223"/>
    </location>
</feature>
<dbReference type="STRING" id="1184267.A11Q_1270"/>
<reference evidence="2 3" key="1">
    <citation type="journal article" date="2013" name="ISME J.">
        <title>By their genes ye shall know them: genomic signatures of predatory bacteria.</title>
        <authorList>
            <person name="Pasternak Z."/>
            <person name="Pietrokovski S."/>
            <person name="Rotem O."/>
            <person name="Gophna U."/>
            <person name="Lurie-Weinberger M.N."/>
            <person name="Jurkevitch E."/>
        </authorList>
    </citation>
    <scope>NUCLEOTIDE SEQUENCE [LARGE SCALE GENOMIC DNA]</scope>
    <source>
        <strain evidence="2 3">JSS</strain>
    </source>
</reference>
<gene>
    <name evidence="2" type="ORF">A11Q_1270</name>
</gene>
<dbReference type="EMBL" id="CP003537">
    <property type="protein sequence ID" value="AGH95486.1"/>
    <property type="molecule type" value="Genomic_DNA"/>
</dbReference>
<dbReference type="Proteomes" id="UP000012040">
    <property type="component" value="Chromosome"/>
</dbReference>
<proteinExistence type="predicted"/>